<feature type="coiled-coil region" evidence="1">
    <location>
        <begin position="1140"/>
        <end position="1248"/>
    </location>
</feature>
<feature type="compositionally biased region" description="Basic and acidic residues" evidence="2">
    <location>
        <begin position="170"/>
        <end position="185"/>
    </location>
</feature>
<dbReference type="Gene3D" id="1.10.287.1490">
    <property type="match status" value="1"/>
</dbReference>
<organism evidence="3 4">
    <name type="scientific">Lolium multiflorum</name>
    <name type="common">Italian ryegrass</name>
    <name type="synonym">Lolium perenne subsp. multiflorum</name>
    <dbReference type="NCBI Taxonomy" id="4521"/>
    <lineage>
        <taxon>Eukaryota</taxon>
        <taxon>Viridiplantae</taxon>
        <taxon>Streptophyta</taxon>
        <taxon>Embryophyta</taxon>
        <taxon>Tracheophyta</taxon>
        <taxon>Spermatophyta</taxon>
        <taxon>Magnoliopsida</taxon>
        <taxon>Liliopsida</taxon>
        <taxon>Poales</taxon>
        <taxon>Poaceae</taxon>
        <taxon>BOP clade</taxon>
        <taxon>Pooideae</taxon>
        <taxon>Poodae</taxon>
        <taxon>Poeae</taxon>
        <taxon>Poeae Chloroplast Group 2 (Poeae type)</taxon>
        <taxon>Loliodinae</taxon>
        <taxon>Loliinae</taxon>
        <taxon>Lolium</taxon>
    </lineage>
</organism>
<evidence type="ECO:0008006" key="5">
    <source>
        <dbReference type="Google" id="ProtNLM"/>
    </source>
</evidence>
<dbReference type="Proteomes" id="UP001231189">
    <property type="component" value="Unassembled WGS sequence"/>
</dbReference>
<evidence type="ECO:0000313" key="3">
    <source>
        <dbReference type="EMBL" id="KAK1666155.1"/>
    </source>
</evidence>
<evidence type="ECO:0000256" key="2">
    <source>
        <dbReference type="SAM" id="MobiDB-lite"/>
    </source>
</evidence>
<keyword evidence="1" id="KW-0175">Coiled coil</keyword>
<dbReference type="PANTHER" id="PTHR43939:SF57">
    <property type="entry name" value="MYOSIN HEAVY CHAIN-LIKE"/>
    <property type="match status" value="1"/>
</dbReference>
<reference evidence="3" key="1">
    <citation type="submission" date="2023-07" db="EMBL/GenBank/DDBJ databases">
        <title>A chromosome-level genome assembly of Lolium multiflorum.</title>
        <authorList>
            <person name="Chen Y."/>
            <person name="Copetti D."/>
            <person name="Kolliker R."/>
            <person name="Studer B."/>
        </authorList>
    </citation>
    <scope>NUCLEOTIDE SEQUENCE</scope>
    <source>
        <strain evidence="3">02402/16</strain>
        <tissue evidence="3">Leaf</tissue>
    </source>
</reference>
<accession>A0AAD8SYE8</accession>
<dbReference type="EMBL" id="JAUUTY010000003">
    <property type="protein sequence ID" value="KAK1666155.1"/>
    <property type="molecule type" value="Genomic_DNA"/>
</dbReference>
<comment type="caution">
    <text evidence="3">The sequence shown here is derived from an EMBL/GenBank/DDBJ whole genome shotgun (WGS) entry which is preliminary data.</text>
</comment>
<dbReference type="PANTHER" id="PTHR43939">
    <property type="entry name" value="COILED-COIL DOMAIN-CONTAINING PROTEIN 158"/>
    <property type="match status" value="1"/>
</dbReference>
<gene>
    <name evidence="3" type="ORF">QYE76_054314</name>
</gene>
<feature type="coiled-coil region" evidence="1">
    <location>
        <begin position="770"/>
        <end position="899"/>
    </location>
</feature>
<proteinExistence type="predicted"/>
<feature type="coiled-coil region" evidence="1">
    <location>
        <begin position="197"/>
        <end position="712"/>
    </location>
</feature>
<keyword evidence="4" id="KW-1185">Reference proteome</keyword>
<feature type="region of interest" description="Disordered" evidence="2">
    <location>
        <begin position="154"/>
        <end position="192"/>
    </location>
</feature>
<name>A0AAD8SYE8_LOLMU</name>
<feature type="coiled-coil region" evidence="1">
    <location>
        <begin position="1320"/>
        <end position="1379"/>
    </location>
</feature>
<evidence type="ECO:0000313" key="4">
    <source>
        <dbReference type="Proteomes" id="UP001231189"/>
    </source>
</evidence>
<sequence>MLAESAYIESTRQARFPPPLSPSSVCYLSSICQLTAPLDCSPLHARLLIVLALSFSSDLSSSSSRGGARYSGGARNLFAHSPLEHLRLMSEGVDENVEHILRMIGEDNQLAESEADDSGNSLKKSKLSSLVKGFHKDYQYLHKHCKQLISKLENTGHSSSGSDSSGSDSEADRSDNDVPKPKADTANEEDGWEQILVGEHESELQSMEEEIQKLKQNAEEKTKEISDLKKLLDKAITDKEATRVELSSDVASLSSDNEQLKLLVEGAEKEVAESLKRKTVMENEIKILSDEKQIIARERDGLKISIVDLENKREDMGNQLRDTVEKCKSLSSHLEKAQLAEKEVQTLLSEIQESKNENLMLSVQCDNLKAKEKNLHTECSELRETLVETKTENDTLIGENKSLESKLQHLTIQIDNLTVEKEDLMNNLSKELGAAQEEKSILESEHSNCLNELEMAQCSVKELEKEMESTKLALNDNIAELEKEKHSAALEQNQLEASLKKLENEFEQQLERISVMEKNNENLELVNSSLQNELATVQGQKNEAVASTVDLESKLQQQNQQISILHEAIEDLRASKNDIYNEVIVHLEEKNAALAQFDQSEAYLKNLQSEMEQKQNQISVFQQTNDELQEKICSLDRQLEDAKTNMQEEIILLQGEKEQTLDNLQKSNASVKRLEYELEQQRENNYILQLANEDLQKSNSNLKKQNEEAMASFHAEIVAIQDEKNKTLSELQQSEVSTENLRIELDQGREQISILHLANEDMKNSNASLNKQWEESRSSLLEEIVTLRGEKETALSELQESHASTRNLEIEVEKQSASISALQQANDDLHNNISALTEQFEKTKVELQKEITVTQEEKDKVITQLKQSEFSVKNLDCEIARLKEDLSIQLENNSTLEMQLEESRTSLRMDILALREEKETALSDLQQSQASVRSFERDLEKQSQTISALQKANEGSQQNNSVLTKQLEEVKVELQRKVEVAQEEKDTLLTQLKQSESSFKNLECEMVQLKEDHFDQLENNSSLEKQFEEAILKVSNLHEKLEKVQADAASQINDMNSNAKDLQKIIDTLSSQKTKVEGDLKNMIQTCTENMSLMSEFEDRVKQKITGHETKLGGLQQSLRGILSAYQRHQHAYDEVCAKVSQFEVLKKNQIEKINMLEEKSTEILEKHRHLEEEKLYANKENENLQKQVQESENQLQLAKQKLKVTEADSKCKEDNYVVEVEKSQAEIRHLEQEAQQFSGRISTLEGTLAQIKESSELMISKLSGQLDNLESHSSKSSIHFITRLSACSEELSVLKNMLHNHVDEQKKLLKENDELSFSLRKKEKVMSEMVRNAAEADQKMVQLEKIIEEKDGELAARVQEKREAIKQLSDTIDYHKNNTDDLVRYIRSHNRPRLPFCL</sequence>
<protein>
    <recommendedName>
        <fullName evidence="5">NAB domain-containing protein</fullName>
    </recommendedName>
</protein>
<feature type="compositionally biased region" description="Low complexity" evidence="2">
    <location>
        <begin position="158"/>
        <end position="168"/>
    </location>
</feature>
<evidence type="ECO:0000256" key="1">
    <source>
        <dbReference type="SAM" id="Coils"/>
    </source>
</evidence>
<feature type="coiled-coil region" evidence="1">
    <location>
        <begin position="925"/>
        <end position="1072"/>
    </location>
</feature>